<keyword evidence="1" id="KW-0812">Transmembrane</keyword>
<reference evidence="2 3" key="1">
    <citation type="journal article" date="2021" name="Elife">
        <title>Chloroplast acquisition without the gene transfer in kleptoplastic sea slugs, Plakobranchus ocellatus.</title>
        <authorList>
            <person name="Maeda T."/>
            <person name="Takahashi S."/>
            <person name="Yoshida T."/>
            <person name="Shimamura S."/>
            <person name="Takaki Y."/>
            <person name="Nagai Y."/>
            <person name="Toyoda A."/>
            <person name="Suzuki Y."/>
            <person name="Arimoto A."/>
            <person name="Ishii H."/>
            <person name="Satoh N."/>
            <person name="Nishiyama T."/>
            <person name="Hasebe M."/>
            <person name="Maruyama T."/>
            <person name="Minagawa J."/>
            <person name="Obokata J."/>
            <person name="Shigenobu S."/>
        </authorList>
    </citation>
    <scope>NUCLEOTIDE SEQUENCE [LARGE SCALE GENOMIC DNA]</scope>
</reference>
<proteinExistence type="predicted"/>
<evidence type="ECO:0000256" key="1">
    <source>
        <dbReference type="SAM" id="Phobius"/>
    </source>
</evidence>
<feature type="transmembrane region" description="Helical" evidence="1">
    <location>
        <begin position="78"/>
        <end position="100"/>
    </location>
</feature>
<protein>
    <submittedName>
        <fullName evidence="2">Uncharacterized protein</fullName>
    </submittedName>
</protein>
<keyword evidence="1" id="KW-1133">Transmembrane helix</keyword>
<keyword evidence="1" id="KW-0472">Membrane</keyword>
<gene>
    <name evidence="2" type="ORF">PoB_000203300</name>
</gene>
<organism evidence="2 3">
    <name type="scientific">Plakobranchus ocellatus</name>
    <dbReference type="NCBI Taxonomy" id="259542"/>
    <lineage>
        <taxon>Eukaryota</taxon>
        <taxon>Metazoa</taxon>
        <taxon>Spiralia</taxon>
        <taxon>Lophotrochozoa</taxon>
        <taxon>Mollusca</taxon>
        <taxon>Gastropoda</taxon>
        <taxon>Heterobranchia</taxon>
        <taxon>Euthyneura</taxon>
        <taxon>Panpulmonata</taxon>
        <taxon>Sacoglossa</taxon>
        <taxon>Placobranchoidea</taxon>
        <taxon>Plakobranchidae</taxon>
        <taxon>Plakobranchus</taxon>
    </lineage>
</organism>
<keyword evidence="3" id="KW-1185">Reference proteome</keyword>
<dbReference type="AlphaFoldDB" id="A0AAV3XYS8"/>
<name>A0AAV3XYS8_9GAST</name>
<dbReference type="EMBL" id="BLXT01000273">
    <property type="protein sequence ID" value="GFN75527.1"/>
    <property type="molecule type" value="Genomic_DNA"/>
</dbReference>
<comment type="caution">
    <text evidence="2">The sequence shown here is derived from an EMBL/GenBank/DDBJ whole genome shotgun (WGS) entry which is preliminary data.</text>
</comment>
<sequence>MGRRWHREWRIRPEIYRDPLSRLPAPPPTPWPDGGPESLISPYCRLAISKTPKISRTVCLWRLCQGEKLVAPDRAARAVNINVCVACAAMVISGFCILVTPCANSMLERVPERSVQIQGEFADTNVFDIDVKAVLQGLKNHEKLIYPTLTTPQAEKAQSVEEQYSNEFLGPAKSQAMKLLTDWLKREV</sequence>
<accession>A0AAV3XYS8</accession>
<dbReference type="Proteomes" id="UP000735302">
    <property type="component" value="Unassembled WGS sequence"/>
</dbReference>
<evidence type="ECO:0000313" key="2">
    <source>
        <dbReference type="EMBL" id="GFN75527.1"/>
    </source>
</evidence>
<evidence type="ECO:0000313" key="3">
    <source>
        <dbReference type="Proteomes" id="UP000735302"/>
    </source>
</evidence>